<dbReference type="PANTHER" id="PTHR46847">
    <property type="entry name" value="D-ALLOSE-BINDING PERIPLASMIC PROTEIN-RELATED"/>
    <property type="match status" value="1"/>
</dbReference>
<dbReference type="Proteomes" id="UP000289411">
    <property type="component" value="Unassembled WGS sequence"/>
</dbReference>
<keyword evidence="7" id="KW-1185">Reference proteome</keyword>
<dbReference type="OrthoDB" id="250606at2"/>
<comment type="similarity">
    <text evidence="2">Belongs to the bacterial solute-binding protein 2 family.</text>
</comment>
<feature type="domain" description="Periplasmic binding protein" evidence="5">
    <location>
        <begin position="28"/>
        <end position="286"/>
    </location>
</feature>
<reference evidence="6 7" key="1">
    <citation type="submission" date="2018-09" db="EMBL/GenBank/DDBJ databases">
        <authorList>
            <person name="Grouzdev D.S."/>
            <person name="Krutkina M.S."/>
        </authorList>
    </citation>
    <scope>NUCLEOTIDE SEQUENCE [LARGE SCALE GENOMIC DNA]</scope>
    <source>
        <strain evidence="6 7">RmlP001</strain>
    </source>
</reference>
<dbReference type="GO" id="GO:0030313">
    <property type="term" value="C:cell envelope"/>
    <property type="evidence" value="ECO:0007669"/>
    <property type="project" value="UniProtKB-SubCell"/>
</dbReference>
<dbReference type="SUPFAM" id="SSF53822">
    <property type="entry name" value="Periplasmic binding protein-like I"/>
    <property type="match status" value="1"/>
</dbReference>
<feature type="signal peptide" evidence="4">
    <location>
        <begin position="1"/>
        <end position="22"/>
    </location>
</feature>
<dbReference type="AlphaFoldDB" id="A0A4Q2R4C9"/>
<proteinExistence type="inferred from homology"/>
<comment type="caution">
    <text evidence="6">The sequence shown here is derived from an EMBL/GenBank/DDBJ whole genome shotgun (WGS) entry which is preliminary data.</text>
</comment>
<evidence type="ECO:0000256" key="4">
    <source>
        <dbReference type="SAM" id="SignalP"/>
    </source>
</evidence>
<keyword evidence="3 4" id="KW-0732">Signal</keyword>
<organism evidence="6 7">
    <name type="scientific">Lichenibacterium ramalinae</name>
    <dbReference type="NCBI Taxonomy" id="2316527"/>
    <lineage>
        <taxon>Bacteria</taxon>
        <taxon>Pseudomonadati</taxon>
        <taxon>Pseudomonadota</taxon>
        <taxon>Alphaproteobacteria</taxon>
        <taxon>Hyphomicrobiales</taxon>
        <taxon>Lichenihabitantaceae</taxon>
        <taxon>Lichenibacterium</taxon>
    </lineage>
</organism>
<dbReference type="Gene3D" id="3.40.50.2300">
    <property type="match status" value="2"/>
</dbReference>
<evidence type="ECO:0000259" key="5">
    <source>
        <dbReference type="Pfam" id="PF13407"/>
    </source>
</evidence>
<sequence>MKARFLMTAALTALTIAGWAHAASATTIGVSMDKFDDNFLTSVRNAITDEAKAKGVTLQVEDANDDTGKQISQIQNFIAQKVDAIIVNPVDTSATPKMTQLATAAKIPLVYVNRKPEDKTLPSNVAFVGSDEKVSGTLEAEELMKCLGGRGNIVVMEGQLSNNAALDRTADVEAVVAKNPDVKIVEKQTAEWDRNKAIDLMNNWITTGTKINGVAANNDEMAIGAILAMKQAGVDPKKVCVGGIDATADGLAAVQSGDLFVTVFQNAKGQGKGAVDTALSLIKGDKVPSFVDVPFEKVTKDNFKKYMSN</sequence>
<evidence type="ECO:0000256" key="2">
    <source>
        <dbReference type="ARBA" id="ARBA00007639"/>
    </source>
</evidence>
<dbReference type="CDD" id="cd06301">
    <property type="entry name" value="PBP1_rhizopine_binding-like"/>
    <property type="match status" value="1"/>
</dbReference>
<gene>
    <name evidence="6" type="ORF">D3272_26400</name>
</gene>
<evidence type="ECO:0000256" key="3">
    <source>
        <dbReference type="ARBA" id="ARBA00022729"/>
    </source>
</evidence>
<evidence type="ECO:0000313" key="6">
    <source>
        <dbReference type="EMBL" id="RYB01396.1"/>
    </source>
</evidence>
<dbReference type="EMBL" id="QYBC01000043">
    <property type="protein sequence ID" value="RYB01396.1"/>
    <property type="molecule type" value="Genomic_DNA"/>
</dbReference>
<dbReference type="GO" id="GO:0030246">
    <property type="term" value="F:carbohydrate binding"/>
    <property type="evidence" value="ECO:0007669"/>
    <property type="project" value="UniProtKB-ARBA"/>
</dbReference>
<comment type="subcellular location">
    <subcellularLocation>
        <location evidence="1">Cell envelope</location>
    </subcellularLocation>
</comment>
<name>A0A4Q2R4C9_9HYPH</name>
<dbReference type="PANTHER" id="PTHR46847:SF1">
    <property type="entry name" value="D-ALLOSE-BINDING PERIPLASMIC PROTEIN-RELATED"/>
    <property type="match status" value="1"/>
</dbReference>
<feature type="chain" id="PRO_5020317176" evidence="4">
    <location>
        <begin position="23"/>
        <end position="309"/>
    </location>
</feature>
<evidence type="ECO:0000256" key="1">
    <source>
        <dbReference type="ARBA" id="ARBA00004196"/>
    </source>
</evidence>
<evidence type="ECO:0000313" key="7">
    <source>
        <dbReference type="Proteomes" id="UP000289411"/>
    </source>
</evidence>
<dbReference type="InterPro" id="IPR028082">
    <property type="entry name" value="Peripla_BP_I"/>
</dbReference>
<protein>
    <submittedName>
        <fullName evidence="6">Sugar ABC transporter substrate-binding protein</fullName>
    </submittedName>
</protein>
<dbReference type="RefSeq" id="WP_129222229.1">
    <property type="nucleotide sequence ID" value="NZ_QYBC01000043.1"/>
</dbReference>
<reference evidence="6 7" key="2">
    <citation type="submission" date="2019-02" db="EMBL/GenBank/DDBJ databases">
        <title>'Lichenibacterium ramalinii' gen. nov. sp. nov., 'Lichenibacterium minor' gen. nov. sp. nov.</title>
        <authorList>
            <person name="Pankratov T."/>
        </authorList>
    </citation>
    <scope>NUCLEOTIDE SEQUENCE [LARGE SCALE GENOMIC DNA]</scope>
    <source>
        <strain evidence="6 7">RmlP001</strain>
    </source>
</reference>
<accession>A0A4Q2R4C9</accession>
<dbReference type="Pfam" id="PF13407">
    <property type="entry name" value="Peripla_BP_4"/>
    <property type="match status" value="1"/>
</dbReference>
<dbReference type="InterPro" id="IPR025997">
    <property type="entry name" value="SBP_2_dom"/>
</dbReference>